<evidence type="ECO:0000313" key="6">
    <source>
        <dbReference type="Proteomes" id="UP001177769"/>
    </source>
</evidence>
<name>A0AA95SKL1_9BURK</name>
<gene>
    <name evidence="5" type="ORF">PFX98_20205</name>
</gene>
<dbReference type="InterPro" id="IPR031107">
    <property type="entry name" value="Small_HSP"/>
</dbReference>
<evidence type="ECO:0000256" key="2">
    <source>
        <dbReference type="RuleBase" id="RU003616"/>
    </source>
</evidence>
<proteinExistence type="inferred from homology"/>
<comment type="similarity">
    <text evidence="1 2">Belongs to the small heat shock protein (HSP20) family.</text>
</comment>
<organism evidence="5 6">
    <name type="scientific">Paucibacter sediminis</name>
    <dbReference type="NCBI Taxonomy" id="3019553"/>
    <lineage>
        <taxon>Bacteria</taxon>
        <taxon>Pseudomonadati</taxon>
        <taxon>Pseudomonadota</taxon>
        <taxon>Betaproteobacteria</taxon>
        <taxon>Burkholderiales</taxon>
        <taxon>Sphaerotilaceae</taxon>
        <taxon>Roseateles</taxon>
    </lineage>
</organism>
<evidence type="ECO:0000256" key="3">
    <source>
        <dbReference type="SAM" id="MobiDB-lite"/>
    </source>
</evidence>
<dbReference type="SUPFAM" id="SSF49764">
    <property type="entry name" value="HSP20-like chaperones"/>
    <property type="match status" value="1"/>
</dbReference>
<keyword evidence="6" id="KW-1185">Reference proteome</keyword>
<dbReference type="InterPro" id="IPR008978">
    <property type="entry name" value="HSP20-like_chaperone"/>
</dbReference>
<dbReference type="Gene3D" id="2.60.40.790">
    <property type="match status" value="1"/>
</dbReference>
<feature type="domain" description="SHSP" evidence="4">
    <location>
        <begin position="34"/>
        <end position="146"/>
    </location>
</feature>
<dbReference type="CDD" id="cd06464">
    <property type="entry name" value="ACD_sHsps-like"/>
    <property type="match status" value="1"/>
</dbReference>
<dbReference type="KEGG" id="pais:PFX98_20205"/>
<protein>
    <submittedName>
        <fullName evidence="5">Hsp20/alpha crystallin family protein</fullName>
    </submittedName>
</protein>
<feature type="region of interest" description="Disordered" evidence="3">
    <location>
        <begin position="99"/>
        <end position="123"/>
    </location>
</feature>
<dbReference type="RefSeq" id="WP_285232276.1">
    <property type="nucleotide sequence ID" value="NZ_CP116346.1"/>
</dbReference>
<reference evidence="5" key="1">
    <citation type="submission" date="2023-01" db="EMBL/GenBank/DDBJ databases">
        <title>Whole genome sequence of Paucibacter sp. S2-9 isolated from pond sediment.</title>
        <authorList>
            <person name="Jung J.Y."/>
        </authorList>
    </citation>
    <scope>NUCLEOTIDE SEQUENCE</scope>
    <source>
        <strain evidence="5">S2-9</strain>
    </source>
</reference>
<dbReference type="Proteomes" id="UP001177769">
    <property type="component" value="Chromosome"/>
</dbReference>
<dbReference type="PANTHER" id="PTHR11527">
    <property type="entry name" value="HEAT-SHOCK PROTEIN 20 FAMILY MEMBER"/>
    <property type="match status" value="1"/>
</dbReference>
<evidence type="ECO:0000313" key="5">
    <source>
        <dbReference type="EMBL" id="WIT11198.1"/>
    </source>
</evidence>
<dbReference type="InterPro" id="IPR002068">
    <property type="entry name" value="A-crystallin/Hsp20_dom"/>
</dbReference>
<dbReference type="AlphaFoldDB" id="A0AA95SKL1"/>
<evidence type="ECO:0000256" key="1">
    <source>
        <dbReference type="PROSITE-ProRule" id="PRU00285"/>
    </source>
</evidence>
<dbReference type="EMBL" id="CP116346">
    <property type="protein sequence ID" value="WIT11198.1"/>
    <property type="molecule type" value="Genomic_DNA"/>
</dbReference>
<sequence length="146" mass="16280">MFLVPVNRNASELSRSLERLFDDGLSNFFGDVRELASQLRSPALDVSETEQGYTVKLDMPGVPKEAVKISIDGRRISVDAETRKDEEKKDGERLLYRERSSSRFSRSFSLPEEVSQSDSSAKMDHGVLTLNLAKRQAKGAAQLTVS</sequence>
<accession>A0AA95SKL1</accession>
<dbReference type="PROSITE" id="PS01031">
    <property type="entry name" value="SHSP"/>
    <property type="match status" value="1"/>
</dbReference>
<evidence type="ECO:0000259" key="4">
    <source>
        <dbReference type="PROSITE" id="PS01031"/>
    </source>
</evidence>
<dbReference type="Pfam" id="PF00011">
    <property type="entry name" value="HSP20"/>
    <property type="match status" value="1"/>
</dbReference>